<comment type="similarity">
    <text evidence="1">Belongs to the UPF0166 family.</text>
</comment>
<dbReference type="InterPro" id="IPR011322">
    <property type="entry name" value="N-reg_PII-like_a/b"/>
</dbReference>
<dbReference type="OrthoDB" id="5339790at2"/>
<evidence type="ECO:0000313" key="3">
    <source>
        <dbReference type="Proteomes" id="UP000198814"/>
    </source>
</evidence>
<organism evidence="2 3">
    <name type="scientific">Nitrosomonas oligotropha</name>
    <dbReference type="NCBI Taxonomy" id="42354"/>
    <lineage>
        <taxon>Bacteria</taxon>
        <taxon>Pseudomonadati</taxon>
        <taxon>Pseudomonadota</taxon>
        <taxon>Betaproteobacteria</taxon>
        <taxon>Nitrosomonadales</taxon>
        <taxon>Nitrosomonadaceae</taxon>
        <taxon>Nitrosomonas</taxon>
    </lineage>
</organism>
<dbReference type="InterPro" id="IPR003793">
    <property type="entry name" value="UPF0166"/>
</dbReference>
<dbReference type="EMBL" id="FODO01000034">
    <property type="protein sequence ID" value="SEP01750.1"/>
    <property type="molecule type" value="Genomic_DNA"/>
</dbReference>
<dbReference type="RefSeq" id="WP_090322143.1">
    <property type="nucleotide sequence ID" value="NZ_FNOE01000037.1"/>
</dbReference>
<proteinExistence type="inferred from homology"/>
<protein>
    <submittedName>
        <fullName evidence="2">PII-like signaling protein</fullName>
    </submittedName>
</protein>
<dbReference type="Proteomes" id="UP000198814">
    <property type="component" value="Unassembled WGS sequence"/>
</dbReference>
<dbReference type="AlphaFoldDB" id="A0A1H8UEV1"/>
<dbReference type="Pfam" id="PF02641">
    <property type="entry name" value="DUF190"/>
    <property type="match status" value="1"/>
</dbReference>
<dbReference type="SUPFAM" id="SSF54913">
    <property type="entry name" value="GlnB-like"/>
    <property type="match status" value="1"/>
</dbReference>
<evidence type="ECO:0000313" key="2">
    <source>
        <dbReference type="EMBL" id="SEP01750.1"/>
    </source>
</evidence>
<keyword evidence="3" id="KW-1185">Reference proteome</keyword>
<gene>
    <name evidence="2" type="ORF">SAMN05216333_13415</name>
</gene>
<evidence type="ECO:0000256" key="1">
    <source>
        <dbReference type="ARBA" id="ARBA00010554"/>
    </source>
</evidence>
<accession>A0A1H8UEV1</accession>
<dbReference type="STRING" id="42354.SAMN05216333_13415"/>
<dbReference type="InterPro" id="IPR015867">
    <property type="entry name" value="N-reg_PII/ATP_PRibTrfase_C"/>
</dbReference>
<name>A0A1H8UEV1_9PROT</name>
<reference evidence="3" key="1">
    <citation type="submission" date="2016-10" db="EMBL/GenBank/DDBJ databases">
        <authorList>
            <person name="Varghese N."/>
            <person name="Submissions S."/>
        </authorList>
    </citation>
    <scope>NUCLEOTIDE SEQUENCE [LARGE SCALE GENOMIC DNA]</scope>
    <source>
        <strain evidence="3">Nm76</strain>
    </source>
</reference>
<sequence length="107" mass="12097">MKGYQLSFFTQNDRKHNSLPLSEWLLKEAQKLGIPGVTIVPAAEGYGHDKKLHSSHFFELSGQPIEIKMAVSAENADLIFQRLKDENINIFFIKTDIEFGITGNSMN</sequence>
<dbReference type="Gene3D" id="3.30.70.120">
    <property type="match status" value="1"/>
</dbReference>